<organism evidence="3 6">
    <name type="scientific">Aliirhizobium cellulosilyticum</name>
    <dbReference type="NCBI Taxonomy" id="393664"/>
    <lineage>
        <taxon>Bacteria</taxon>
        <taxon>Pseudomonadati</taxon>
        <taxon>Pseudomonadota</taxon>
        <taxon>Alphaproteobacteria</taxon>
        <taxon>Hyphomicrobiales</taxon>
        <taxon>Rhizobiaceae</taxon>
        <taxon>Aliirhizobium</taxon>
    </lineage>
</organism>
<reference evidence="5 6" key="1">
    <citation type="submission" date="2020-08" db="EMBL/GenBank/DDBJ databases">
        <title>Genomic Encyclopedia of Type Strains, Phase IV (KMG-V): Genome sequencing to study the core and pangenomes of soil and plant-associated prokaryotes.</title>
        <authorList>
            <person name="Whitman W."/>
        </authorList>
    </citation>
    <scope>NUCLEOTIDE SEQUENCE [LARGE SCALE GENOMIC DNA]</scope>
    <source>
        <strain evidence="3 6">SEMIA 444</strain>
        <strain evidence="2 5">SEMIA 448</strain>
        <strain evidence="4 7">SEMIA 452</strain>
    </source>
</reference>
<evidence type="ECO:0000313" key="4">
    <source>
        <dbReference type="EMBL" id="MBB4449004.1"/>
    </source>
</evidence>
<comment type="caution">
    <text evidence="3">The sequence shown here is derived from an EMBL/GenBank/DDBJ whole genome shotgun (WGS) entry which is preliminary data.</text>
</comment>
<evidence type="ECO:0000313" key="7">
    <source>
        <dbReference type="Proteomes" id="UP000576087"/>
    </source>
</evidence>
<dbReference type="RefSeq" id="WP_183828658.1">
    <property type="nucleotide sequence ID" value="NZ_JACIGW010000008.1"/>
</dbReference>
<dbReference type="AlphaFoldDB" id="A0A7W6XDW9"/>
<protein>
    <submittedName>
        <fullName evidence="3">Uncharacterized protein</fullName>
    </submittedName>
</protein>
<evidence type="ECO:0000313" key="3">
    <source>
        <dbReference type="EMBL" id="MBB4414388.1"/>
    </source>
</evidence>
<evidence type="ECO:0000313" key="5">
    <source>
        <dbReference type="Proteomes" id="UP000520770"/>
    </source>
</evidence>
<feature type="region of interest" description="Disordered" evidence="1">
    <location>
        <begin position="56"/>
        <end position="85"/>
    </location>
</feature>
<name>A0A7W6XDW9_9HYPH</name>
<keyword evidence="6" id="KW-1185">Reference proteome</keyword>
<accession>A0A7W6XDW9</accession>
<evidence type="ECO:0000313" key="2">
    <source>
        <dbReference type="EMBL" id="MBB4351036.1"/>
    </source>
</evidence>
<feature type="compositionally biased region" description="Low complexity" evidence="1">
    <location>
        <begin position="59"/>
        <end position="74"/>
    </location>
</feature>
<proteinExistence type="predicted"/>
<dbReference type="EMBL" id="JACIHM010000009">
    <property type="protein sequence ID" value="MBB4449004.1"/>
    <property type="molecule type" value="Genomic_DNA"/>
</dbReference>
<evidence type="ECO:0000313" key="6">
    <source>
        <dbReference type="Proteomes" id="UP000524535"/>
    </source>
</evidence>
<gene>
    <name evidence="3" type="ORF">GGE31_004930</name>
    <name evidence="2" type="ORF">GGE33_004814</name>
    <name evidence="4" type="ORF">GGE35_004854</name>
</gene>
<dbReference type="Proteomes" id="UP000524535">
    <property type="component" value="Unassembled WGS sequence"/>
</dbReference>
<evidence type="ECO:0000256" key="1">
    <source>
        <dbReference type="SAM" id="MobiDB-lite"/>
    </source>
</evidence>
<sequence>MGTLYLPVGNAVRPHVATVVGTKSVSYDDNGNRLADGTRKLIWPALALVTQSWCRRQSRSSGRQSRQRSSQASRPTCRVLKAWRS</sequence>
<dbReference type="EMBL" id="JACIGW010000008">
    <property type="protein sequence ID" value="MBB4351036.1"/>
    <property type="molecule type" value="Genomic_DNA"/>
</dbReference>
<dbReference type="Proteomes" id="UP000576087">
    <property type="component" value="Unassembled WGS sequence"/>
</dbReference>
<dbReference type="Proteomes" id="UP000520770">
    <property type="component" value="Unassembled WGS sequence"/>
</dbReference>
<dbReference type="EMBL" id="JACIGY010000009">
    <property type="protein sequence ID" value="MBB4414388.1"/>
    <property type="molecule type" value="Genomic_DNA"/>
</dbReference>